<proteinExistence type="predicted"/>
<protein>
    <submittedName>
        <fullName evidence="1">Uncharacterized protein</fullName>
    </submittedName>
</protein>
<gene>
    <name evidence="1" type="ordered locus">AM1_0358</name>
</gene>
<reference evidence="1 2" key="1">
    <citation type="journal article" date="2008" name="Proc. Natl. Acad. Sci. U.S.A.">
        <title>Niche adaptation and genome expansion in the chlorophyll d-producing cyanobacterium Acaryochloris marina.</title>
        <authorList>
            <person name="Swingley W.D."/>
            <person name="Chen M."/>
            <person name="Cheung P.C."/>
            <person name="Conrad A.L."/>
            <person name="Dejesa L.C."/>
            <person name="Hao J."/>
            <person name="Honchak B.M."/>
            <person name="Karbach L.E."/>
            <person name="Kurdoglu A."/>
            <person name="Lahiri S."/>
            <person name="Mastrian S.D."/>
            <person name="Miyashita H."/>
            <person name="Page L."/>
            <person name="Ramakrishna P."/>
            <person name="Satoh S."/>
            <person name="Sattley W.M."/>
            <person name="Shimada Y."/>
            <person name="Taylor H.L."/>
            <person name="Tomo T."/>
            <person name="Tsuchiya T."/>
            <person name="Wang Z.T."/>
            <person name="Raymond J."/>
            <person name="Mimuro M."/>
            <person name="Blankenship R.E."/>
            <person name="Touchman J.W."/>
        </authorList>
    </citation>
    <scope>NUCLEOTIDE SEQUENCE [LARGE SCALE GENOMIC DNA]</scope>
    <source>
        <strain evidence="2">MBIC 11017</strain>
    </source>
</reference>
<dbReference type="HOGENOM" id="CLU_3178808_0_0_3"/>
<keyword evidence="2" id="KW-1185">Reference proteome</keyword>
<dbReference type="KEGG" id="amr:AM1_0358"/>
<dbReference type="Proteomes" id="UP000000268">
    <property type="component" value="Chromosome"/>
</dbReference>
<dbReference type="AlphaFoldDB" id="B0C9X7"/>
<name>B0C9X7_ACAM1</name>
<dbReference type="EMBL" id="CP000828">
    <property type="protein sequence ID" value="ABW25417.1"/>
    <property type="molecule type" value="Genomic_DNA"/>
</dbReference>
<evidence type="ECO:0000313" key="2">
    <source>
        <dbReference type="Proteomes" id="UP000000268"/>
    </source>
</evidence>
<evidence type="ECO:0000313" key="1">
    <source>
        <dbReference type="EMBL" id="ABW25417.1"/>
    </source>
</evidence>
<sequence length="46" mass="5233">MESLGITWGKIIIRENYIFLLSSHHLTIFLAIIQTQATLGSFKQAK</sequence>
<accession>B0C9X7</accession>
<organism evidence="1 2">
    <name type="scientific">Acaryochloris marina (strain MBIC 11017)</name>
    <dbReference type="NCBI Taxonomy" id="329726"/>
    <lineage>
        <taxon>Bacteria</taxon>
        <taxon>Bacillati</taxon>
        <taxon>Cyanobacteriota</taxon>
        <taxon>Cyanophyceae</taxon>
        <taxon>Acaryochloridales</taxon>
        <taxon>Acaryochloridaceae</taxon>
        <taxon>Acaryochloris</taxon>
    </lineage>
</organism>